<comment type="caution">
    <text evidence="7">The sequence shown here is derived from an EMBL/GenBank/DDBJ whole genome shotgun (WGS) entry which is preliminary data.</text>
</comment>
<keyword evidence="8" id="KW-1185">Reference proteome</keyword>
<dbReference type="PROSITE" id="PS50888">
    <property type="entry name" value="BHLH"/>
    <property type="match status" value="1"/>
</dbReference>
<dbReference type="GO" id="GO:0005634">
    <property type="term" value="C:nucleus"/>
    <property type="evidence" value="ECO:0007669"/>
    <property type="project" value="UniProtKB-SubCell"/>
</dbReference>
<evidence type="ECO:0000259" key="6">
    <source>
        <dbReference type="PROSITE" id="PS50888"/>
    </source>
</evidence>
<keyword evidence="2" id="KW-0805">Transcription regulation</keyword>
<dbReference type="InterPro" id="IPR011598">
    <property type="entry name" value="bHLH_dom"/>
</dbReference>
<keyword evidence="4" id="KW-0539">Nucleus</keyword>
<feature type="region of interest" description="Disordered" evidence="5">
    <location>
        <begin position="252"/>
        <end position="350"/>
    </location>
</feature>
<evidence type="ECO:0000256" key="5">
    <source>
        <dbReference type="SAM" id="MobiDB-lite"/>
    </source>
</evidence>
<name>A0A9W4TSR9_9ASCO</name>
<evidence type="ECO:0000256" key="2">
    <source>
        <dbReference type="ARBA" id="ARBA00023015"/>
    </source>
</evidence>
<comment type="subcellular location">
    <subcellularLocation>
        <location evidence="1">Nucleus</location>
    </subcellularLocation>
</comment>
<dbReference type="Proteomes" id="UP001152885">
    <property type="component" value="Unassembled WGS sequence"/>
</dbReference>
<accession>A0A9W4TSR9</accession>
<dbReference type="EMBL" id="CANTUO010000001">
    <property type="protein sequence ID" value="CAI5757000.1"/>
    <property type="molecule type" value="Genomic_DNA"/>
</dbReference>
<protein>
    <recommendedName>
        <fullName evidence="6">BHLH domain-containing protein</fullName>
    </recommendedName>
</protein>
<dbReference type="GO" id="GO:0046983">
    <property type="term" value="F:protein dimerization activity"/>
    <property type="evidence" value="ECO:0007669"/>
    <property type="project" value="InterPro"/>
</dbReference>
<organism evidence="7 8">
    <name type="scientific">Candida verbasci</name>
    <dbReference type="NCBI Taxonomy" id="1227364"/>
    <lineage>
        <taxon>Eukaryota</taxon>
        <taxon>Fungi</taxon>
        <taxon>Dikarya</taxon>
        <taxon>Ascomycota</taxon>
        <taxon>Saccharomycotina</taxon>
        <taxon>Pichiomycetes</taxon>
        <taxon>Debaryomycetaceae</taxon>
        <taxon>Candida/Lodderomyces clade</taxon>
        <taxon>Candida</taxon>
    </lineage>
</organism>
<feature type="compositionally biased region" description="Low complexity" evidence="5">
    <location>
        <begin position="10"/>
        <end position="30"/>
    </location>
</feature>
<dbReference type="SUPFAM" id="SSF47459">
    <property type="entry name" value="HLH, helix-loop-helix DNA-binding domain"/>
    <property type="match status" value="1"/>
</dbReference>
<dbReference type="InterPro" id="IPR051732">
    <property type="entry name" value="USF"/>
</dbReference>
<feature type="region of interest" description="Disordered" evidence="5">
    <location>
        <begin position="139"/>
        <end position="204"/>
    </location>
</feature>
<evidence type="ECO:0000256" key="3">
    <source>
        <dbReference type="ARBA" id="ARBA00023163"/>
    </source>
</evidence>
<dbReference type="Gene3D" id="4.10.280.10">
    <property type="entry name" value="Helix-loop-helix DNA-binding domain"/>
    <property type="match status" value="1"/>
</dbReference>
<gene>
    <name evidence="7" type="ORF">CANVERA_P1517</name>
</gene>
<feature type="compositionally biased region" description="Low complexity" evidence="5">
    <location>
        <begin position="139"/>
        <end position="157"/>
    </location>
</feature>
<feature type="region of interest" description="Disordered" evidence="5">
    <location>
        <begin position="217"/>
        <end position="236"/>
    </location>
</feature>
<feature type="compositionally biased region" description="Low complexity" evidence="5">
    <location>
        <begin position="272"/>
        <end position="293"/>
    </location>
</feature>
<feature type="compositionally biased region" description="Polar residues" evidence="5">
    <location>
        <begin position="158"/>
        <end position="204"/>
    </location>
</feature>
<dbReference type="GO" id="GO:0000981">
    <property type="term" value="F:DNA-binding transcription factor activity, RNA polymerase II-specific"/>
    <property type="evidence" value="ECO:0007669"/>
    <property type="project" value="TreeGrafter"/>
</dbReference>
<dbReference type="AlphaFoldDB" id="A0A9W4TSR9"/>
<feature type="compositionally biased region" description="Basic and acidic residues" evidence="5">
    <location>
        <begin position="337"/>
        <end position="350"/>
    </location>
</feature>
<reference evidence="7" key="1">
    <citation type="submission" date="2022-12" db="EMBL/GenBank/DDBJ databases">
        <authorList>
            <person name="Brejova B."/>
        </authorList>
    </citation>
    <scope>NUCLEOTIDE SEQUENCE</scope>
</reference>
<keyword evidence="3" id="KW-0804">Transcription</keyword>
<evidence type="ECO:0000313" key="7">
    <source>
        <dbReference type="EMBL" id="CAI5757000.1"/>
    </source>
</evidence>
<feature type="region of interest" description="Disordered" evidence="5">
    <location>
        <begin position="1"/>
        <end position="30"/>
    </location>
</feature>
<feature type="compositionally biased region" description="Polar residues" evidence="5">
    <location>
        <begin position="322"/>
        <end position="336"/>
    </location>
</feature>
<dbReference type="GO" id="GO:0000978">
    <property type="term" value="F:RNA polymerase II cis-regulatory region sequence-specific DNA binding"/>
    <property type="evidence" value="ECO:0007669"/>
    <property type="project" value="TreeGrafter"/>
</dbReference>
<dbReference type="InterPro" id="IPR036638">
    <property type="entry name" value="HLH_DNA-bd_sf"/>
</dbReference>
<feature type="domain" description="BHLH" evidence="6">
    <location>
        <begin position="345"/>
        <end position="434"/>
    </location>
</feature>
<evidence type="ECO:0000313" key="8">
    <source>
        <dbReference type="Proteomes" id="UP001152885"/>
    </source>
</evidence>
<dbReference type="Pfam" id="PF00010">
    <property type="entry name" value="HLH"/>
    <property type="match status" value="1"/>
</dbReference>
<evidence type="ECO:0000256" key="1">
    <source>
        <dbReference type="ARBA" id="ARBA00004123"/>
    </source>
</evidence>
<sequence length="496" mass="56328">MENYLKDSPSDNNATSTANSQSNNYDQYRYNPQFNDNLNNNFEFNYDQNQEGNNDFSLNLNYTDYNQNNNNNDCNNQQSNFNANNLTTGDYLSPMGFSYSQQQDSNYNTNNQKFSNPGSFNEPFFDDVAFSQAILAPQLSNNPSQSQNSNLSPTLSPQQQPFINPMTTSANLDEIISPNNYDESNSFLNPQYFSPPNNKGNHFKSLNSIAEDTTYQDNFSPEYSRHGSISGPSYNQQQNYNQAQNLQPDIVSGSYLSPQFNPPSFVSSGNRPDSSYLNSPPNYPNPNQNFSSSIPNPPTSIKSEQWNTLSPPPSSGTLSTSVPNQQQSKENIPTKQLSKEEKLKRRREFHNAVERRRRDLIKEKIKELGIIVPPSLLNPQLSAVQSLQRKTQSKNDNSIDLHDLNDIISSVKVKETKPNKSTILNKSVDYVNHLKYVLEQQEIARDKLVRSIDYYEGLLNQKQNQIQQGANNNNNIQMNYNPDDFFADLGTSTDNF</sequence>
<dbReference type="PANTHER" id="PTHR46117">
    <property type="entry name" value="FI24210P1"/>
    <property type="match status" value="1"/>
</dbReference>
<proteinExistence type="predicted"/>
<evidence type="ECO:0000256" key="4">
    <source>
        <dbReference type="ARBA" id="ARBA00023242"/>
    </source>
</evidence>
<feature type="compositionally biased region" description="Polar residues" evidence="5">
    <location>
        <begin position="254"/>
        <end position="271"/>
    </location>
</feature>
<dbReference type="OrthoDB" id="690068at2759"/>
<dbReference type="PANTHER" id="PTHR46117:SF3">
    <property type="entry name" value="FI24210P1"/>
    <property type="match status" value="1"/>
</dbReference>
<dbReference type="SMART" id="SM00353">
    <property type="entry name" value="HLH"/>
    <property type="match status" value="1"/>
</dbReference>